<feature type="transmembrane region" description="Helical" evidence="14">
    <location>
        <begin position="231"/>
        <end position="251"/>
    </location>
</feature>
<keyword evidence="9 14" id="KW-0472">Membrane</keyword>
<evidence type="ECO:0000313" key="16">
    <source>
        <dbReference type="Proteomes" id="UP000011541"/>
    </source>
</evidence>
<evidence type="ECO:0000256" key="3">
    <source>
        <dbReference type="ARBA" id="ARBA00012374"/>
    </source>
</evidence>
<dbReference type="GO" id="GO:0008360">
    <property type="term" value="P:regulation of cell shape"/>
    <property type="evidence" value="ECO:0007669"/>
    <property type="project" value="UniProtKB-KW"/>
</dbReference>
<dbReference type="NCBIfam" id="NF001389">
    <property type="entry name" value="PRK00281.1-2"/>
    <property type="match status" value="1"/>
</dbReference>
<feature type="transmembrane region" description="Helical" evidence="14">
    <location>
        <begin position="116"/>
        <end position="136"/>
    </location>
</feature>
<dbReference type="GO" id="GO:0005886">
    <property type="term" value="C:plasma membrane"/>
    <property type="evidence" value="ECO:0007669"/>
    <property type="project" value="UniProtKB-SubCell"/>
</dbReference>
<keyword evidence="7 14" id="KW-0378">Hydrolase</keyword>
<dbReference type="Proteomes" id="UP000011541">
    <property type="component" value="Chromosome"/>
</dbReference>
<comment type="function">
    <text evidence="14">Catalyzes the dephosphorylation of undecaprenyl diphosphate (UPP). Confers resistance to bacitracin.</text>
</comment>
<comment type="similarity">
    <text evidence="2 14">Belongs to the UppP family.</text>
</comment>
<keyword evidence="6 14" id="KW-0812">Transmembrane</keyword>
<evidence type="ECO:0000256" key="14">
    <source>
        <dbReference type="HAMAP-Rule" id="MF_01006"/>
    </source>
</evidence>
<dbReference type="PANTHER" id="PTHR30622">
    <property type="entry name" value="UNDECAPRENYL-DIPHOSPHATASE"/>
    <property type="match status" value="1"/>
</dbReference>
<dbReference type="PATRIC" id="fig|1208920.3.peg.150"/>
<dbReference type="HAMAP" id="MF_01006">
    <property type="entry name" value="Undec_diphosphatase"/>
    <property type="match status" value="1"/>
</dbReference>
<dbReference type="GO" id="GO:0071555">
    <property type="term" value="P:cell wall organization"/>
    <property type="evidence" value="ECO:0007669"/>
    <property type="project" value="UniProtKB-KW"/>
</dbReference>
<evidence type="ECO:0000256" key="12">
    <source>
        <dbReference type="ARBA" id="ARBA00032932"/>
    </source>
</evidence>
<keyword evidence="14" id="KW-0961">Cell wall biogenesis/degradation</keyword>
<dbReference type="eggNOG" id="COG1968">
    <property type="taxonomic scope" value="Bacteria"/>
</dbReference>
<evidence type="ECO:0000256" key="2">
    <source>
        <dbReference type="ARBA" id="ARBA00010621"/>
    </source>
</evidence>
<accession>M1L6G3</accession>
<dbReference type="AlphaFoldDB" id="M1L6G3"/>
<dbReference type="PANTHER" id="PTHR30622:SF3">
    <property type="entry name" value="UNDECAPRENYL-DIPHOSPHATASE"/>
    <property type="match status" value="1"/>
</dbReference>
<evidence type="ECO:0000256" key="4">
    <source>
        <dbReference type="ARBA" id="ARBA00021581"/>
    </source>
</evidence>
<keyword evidence="8 14" id="KW-1133">Transmembrane helix</keyword>
<dbReference type="HOGENOM" id="CLU_060296_2_0_4"/>
<evidence type="ECO:0000256" key="11">
    <source>
        <dbReference type="ARBA" id="ARBA00032707"/>
    </source>
</evidence>
<proteinExistence type="inferred from homology"/>
<keyword evidence="16" id="KW-1185">Reference proteome</keyword>
<feature type="transmembrane region" description="Helical" evidence="14">
    <location>
        <begin position="85"/>
        <end position="109"/>
    </location>
</feature>
<reference evidence="15 16" key="1">
    <citation type="journal article" date="2013" name="Genome Biol. Evol.">
        <title>Genome evolution and phylogenomic analysis of candidatus kinetoplastibacterium, the betaproteobacterial endosymbionts of strigomonas and angomonas.</title>
        <authorList>
            <person name="Alves J.M."/>
            <person name="Serrano M.G."/>
            <person name="Maia da Silva F."/>
            <person name="Voegtly L.J."/>
            <person name="Matveyev A.V."/>
            <person name="Teixeira M.M."/>
            <person name="Camargo E.P."/>
            <person name="Buck G.A."/>
        </authorList>
    </citation>
    <scope>NUCLEOTIDE SEQUENCE [LARGE SCALE GENOMIC DNA]</scope>
    <source>
        <strain evidence="15 16">TCC290E</strain>
    </source>
</reference>
<sequence>MKFLDMDQFLVLIKVCFLGIIEGLTEFIPVSSTAHLIFIGKLINFNSCNGMVFEVFIQVGAIFSALFLFRSYIFDILFGVFRLEYKYLLFSTKVLCSILPSIIIGALLIRHIKKLFICPNVIALSLIIGGLVIIIVEYRRNISSSEKLSYYSDLYSISIKQSLCVGFAQCIAMIPGVSRFGATVIGGMISGLNRSIATKYSFIIAIPTMLGAALFDLWSNINDLSYIDFSNILIGSVSAFISAFFIVKYVVRFVETNTYVVFALYRIVVGFAILFLC</sequence>
<evidence type="ECO:0000256" key="5">
    <source>
        <dbReference type="ARBA" id="ARBA00022475"/>
    </source>
</evidence>
<protein>
    <recommendedName>
        <fullName evidence="4 14">Undecaprenyl-diphosphatase</fullName>
        <ecNumber evidence="3 14">3.6.1.27</ecNumber>
    </recommendedName>
    <alternativeName>
        <fullName evidence="12 14">Bacitracin resistance protein</fullName>
    </alternativeName>
    <alternativeName>
        <fullName evidence="11 14">Undecaprenyl pyrophosphate phosphatase</fullName>
    </alternativeName>
</protein>
<name>M1L6G3_9PROT</name>
<feature type="transmembrane region" description="Helical" evidence="14">
    <location>
        <begin position="51"/>
        <end position="73"/>
    </location>
</feature>
<comment type="miscellaneous">
    <text evidence="14">Bacitracin is thought to be involved in the inhibition of peptidoglycan synthesis by sequestering undecaprenyl diphosphate, thereby reducing the pool of lipid carrier available.</text>
</comment>
<evidence type="ECO:0000256" key="10">
    <source>
        <dbReference type="ARBA" id="ARBA00023251"/>
    </source>
</evidence>
<dbReference type="InterPro" id="IPR003824">
    <property type="entry name" value="UppP"/>
</dbReference>
<evidence type="ECO:0000256" key="13">
    <source>
        <dbReference type="ARBA" id="ARBA00047594"/>
    </source>
</evidence>
<keyword evidence="14" id="KW-0573">Peptidoglycan synthesis</keyword>
<comment type="subcellular location">
    <subcellularLocation>
        <location evidence="1 14">Cell membrane</location>
        <topology evidence="1 14">Multi-pass membrane protein</topology>
    </subcellularLocation>
</comment>
<dbReference type="GO" id="GO:0009252">
    <property type="term" value="P:peptidoglycan biosynthetic process"/>
    <property type="evidence" value="ECO:0007669"/>
    <property type="project" value="UniProtKB-KW"/>
</dbReference>
<dbReference type="RefSeq" id="WP_015396866.1">
    <property type="nucleotide sequence ID" value="NC_020299.1"/>
</dbReference>
<evidence type="ECO:0000256" key="7">
    <source>
        <dbReference type="ARBA" id="ARBA00022801"/>
    </source>
</evidence>
<evidence type="ECO:0000256" key="9">
    <source>
        <dbReference type="ARBA" id="ARBA00023136"/>
    </source>
</evidence>
<comment type="catalytic activity">
    <reaction evidence="13 14">
        <text>di-trans,octa-cis-undecaprenyl diphosphate + H2O = di-trans,octa-cis-undecaprenyl phosphate + phosphate + H(+)</text>
        <dbReference type="Rhea" id="RHEA:28094"/>
        <dbReference type="ChEBI" id="CHEBI:15377"/>
        <dbReference type="ChEBI" id="CHEBI:15378"/>
        <dbReference type="ChEBI" id="CHEBI:43474"/>
        <dbReference type="ChEBI" id="CHEBI:58405"/>
        <dbReference type="ChEBI" id="CHEBI:60392"/>
        <dbReference type="EC" id="3.6.1.27"/>
    </reaction>
</comment>
<dbReference type="GO" id="GO:0046677">
    <property type="term" value="P:response to antibiotic"/>
    <property type="evidence" value="ECO:0007669"/>
    <property type="project" value="UniProtKB-UniRule"/>
</dbReference>
<dbReference type="Pfam" id="PF02673">
    <property type="entry name" value="BacA"/>
    <property type="match status" value="1"/>
</dbReference>
<dbReference type="OrthoDB" id="9808289at2"/>
<evidence type="ECO:0000256" key="1">
    <source>
        <dbReference type="ARBA" id="ARBA00004651"/>
    </source>
</evidence>
<dbReference type="GO" id="GO:0050380">
    <property type="term" value="F:undecaprenyl-diphosphatase activity"/>
    <property type="evidence" value="ECO:0007669"/>
    <property type="project" value="UniProtKB-UniRule"/>
</dbReference>
<keyword evidence="5 14" id="KW-1003">Cell membrane</keyword>
<organism evidence="15 16">
    <name type="scientific">Candidatus Kinetoplastidibacterium stringomonadis TCC290E</name>
    <dbReference type="NCBI Taxonomy" id="1208920"/>
    <lineage>
        <taxon>Bacteria</taxon>
        <taxon>Pseudomonadati</taxon>
        <taxon>Pseudomonadota</taxon>
        <taxon>Betaproteobacteria</taxon>
        <taxon>Candidatus Kinetoplastidibacterium</taxon>
    </lineage>
</organism>
<keyword evidence="14" id="KW-0133">Cell shape</keyword>
<dbReference type="EC" id="3.6.1.27" evidence="3 14"/>
<feature type="transmembrane region" description="Helical" evidence="14">
    <location>
        <begin position="12"/>
        <end position="39"/>
    </location>
</feature>
<feature type="transmembrane region" description="Helical" evidence="14">
    <location>
        <begin position="257"/>
        <end position="276"/>
    </location>
</feature>
<evidence type="ECO:0000256" key="8">
    <source>
        <dbReference type="ARBA" id="ARBA00022989"/>
    </source>
</evidence>
<evidence type="ECO:0000313" key="15">
    <source>
        <dbReference type="EMBL" id="AGF48178.1"/>
    </source>
</evidence>
<evidence type="ECO:0000256" key="6">
    <source>
        <dbReference type="ARBA" id="ARBA00022692"/>
    </source>
</evidence>
<keyword evidence="10 14" id="KW-0046">Antibiotic resistance</keyword>
<dbReference type="STRING" id="1208920.CONE_0376"/>
<feature type="transmembrane region" description="Helical" evidence="14">
    <location>
        <begin position="200"/>
        <end position="219"/>
    </location>
</feature>
<dbReference type="KEGG" id="kon:CONE_0376"/>
<gene>
    <name evidence="14" type="primary">uppP</name>
    <name evidence="15" type="ORF">CONE_0376</name>
</gene>
<dbReference type="EMBL" id="CP003805">
    <property type="protein sequence ID" value="AGF48178.1"/>
    <property type="molecule type" value="Genomic_DNA"/>
</dbReference>